<dbReference type="KEGG" id="eao:BD94_0211"/>
<dbReference type="GO" id="GO:0016301">
    <property type="term" value="F:kinase activity"/>
    <property type="evidence" value="ECO:0007669"/>
    <property type="project" value="UniProtKB-KW"/>
</dbReference>
<dbReference type="Pfam" id="PF00294">
    <property type="entry name" value="PfkB"/>
    <property type="match status" value="1"/>
</dbReference>
<evidence type="ECO:0000256" key="1">
    <source>
        <dbReference type="ARBA" id="ARBA00010688"/>
    </source>
</evidence>
<dbReference type="SUPFAM" id="SSF53613">
    <property type="entry name" value="Ribokinase-like"/>
    <property type="match status" value="1"/>
</dbReference>
<dbReference type="InterPro" id="IPR011611">
    <property type="entry name" value="PfkB_dom"/>
</dbReference>
<evidence type="ECO:0000256" key="2">
    <source>
        <dbReference type="ARBA" id="ARBA00022679"/>
    </source>
</evidence>
<dbReference type="RefSeq" id="WP_024564819.1">
    <property type="nucleotide sequence ID" value="NZ_CP007547.1"/>
</dbReference>
<sequence length="328" mass="36991">MKGKIICFGEALVRYQPAEDSFFNESNMIMAFPGGSEANVAVKLGQTGLPVSYISAAPDNQITREFLKILKDNNVETDGFLYRGDRIGSYILLSANGLSKGEVIYDRKYSSFSQIRKGEIDWNKIFEDCGWFHWTAITPALNQDLAEVMKEGLEVAYSKGITISVDLNYRNKLWQYGKNPLEVMPELVKYCHIIMGNIWASHNMLGTSIDSNLNRNTSPEEYFEFAKKNSIDLFSEYKDARIVANTFRFMDNANHNLLFGSLHSRNKSLISPIYETNDIIDRIGSGDAFMAGAIASLYQDLDLQTTIDNAVQEGYNKLFVTGDFSNTK</sequence>
<dbReference type="PANTHER" id="PTHR43320">
    <property type="entry name" value="SUGAR KINASE"/>
    <property type="match status" value="1"/>
</dbReference>
<evidence type="ECO:0000313" key="6">
    <source>
        <dbReference type="Proteomes" id="UP000028933"/>
    </source>
</evidence>
<dbReference type="STRING" id="1338011.BD94_0211"/>
<dbReference type="Proteomes" id="UP000028933">
    <property type="component" value="Chromosome"/>
</dbReference>
<dbReference type="AlphaFoldDB" id="A0A077E8T6"/>
<comment type="similarity">
    <text evidence="1">Belongs to the carbohydrate kinase PfkB family.</text>
</comment>
<dbReference type="PANTHER" id="PTHR43320:SF2">
    <property type="entry name" value="2-DEHYDRO-3-DEOXYGLUCONOKINASE_2-DEHYDRO-3-DEOXYGALACTONOKINASE"/>
    <property type="match status" value="1"/>
</dbReference>
<dbReference type="InterPro" id="IPR029056">
    <property type="entry name" value="Ribokinase-like"/>
</dbReference>
<reference evidence="5" key="2">
    <citation type="journal article" date="2015" name="Genome Biol. Evol.">
        <title>Complete Genome Sequence and Transcriptomic Analysis of the Novel Pathogen Elizabethkingia anophelis in Response to Oxidative Stress.</title>
        <authorList>
            <person name="Li Y."/>
            <person name="Liu Y."/>
            <person name="Chew S.C."/>
            <person name="Tay M."/>
            <person name="Salido M.M."/>
            <person name="Teo J."/>
            <person name="Lauro F.M."/>
            <person name="Givskov M."/>
            <person name="Yang L."/>
        </authorList>
    </citation>
    <scope>NUCLEOTIDE SEQUENCE</scope>
    <source>
        <strain evidence="5">NUHP1</strain>
    </source>
</reference>
<evidence type="ECO:0000256" key="3">
    <source>
        <dbReference type="ARBA" id="ARBA00022777"/>
    </source>
</evidence>
<dbReference type="CDD" id="cd01166">
    <property type="entry name" value="KdgK"/>
    <property type="match status" value="1"/>
</dbReference>
<dbReference type="eggNOG" id="COG0524">
    <property type="taxonomic scope" value="Bacteria"/>
</dbReference>
<dbReference type="InterPro" id="IPR052700">
    <property type="entry name" value="Carb_kinase_PfkB-like"/>
</dbReference>
<dbReference type="HOGENOM" id="CLU_027634_0_1_10"/>
<dbReference type="EMBL" id="CP007547">
    <property type="protein sequence ID" value="AIL43986.1"/>
    <property type="molecule type" value="Genomic_DNA"/>
</dbReference>
<gene>
    <name evidence="5" type="ORF">BD94_0211</name>
</gene>
<keyword evidence="3 5" id="KW-0418">Kinase</keyword>
<organism evidence="5 6">
    <name type="scientific">Elizabethkingia anophelis NUHP1</name>
    <dbReference type="NCBI Taxonomy" id="1338011"/>
    <lineage>
        <taxon>Bacteria</taxon>
        <taxon>Pseudomonadati</taxon>
        <taxon>Bacteroidota</taxon>
        <taxon>Flavobacteriia</taxon>
        <taxon>Flavobacteriales</taxon>
        <taxon>Weeksellaceae</taxon>
        <taxon>Elizabethkingia</taxon>
    </lineage>
</organism>
<name>A0A077E8T6_9FLAO</name>
<evidence type="ECO:0000313" key="5">
    <source>
        <dbReference type="EMBL" id="AIL43986.1"/>
    </source>
</evidence>
<feature type="domain" description="Carbohydrate kinase PfkB" evidence="4">
    <location>
        <begin position="4"/>
        <end position="199"/>
    </location>
</feature>
<reference evidence="5" key="1">
    <citation type="journal article" date="2013" name="Lancet">
        <title>First case of E anophelis outbreak in an intensive-care unit.</title>
        <authorList>
            <person name="Teo J."/>
            <person name="Tan S.Y."/>
            <person name="Tay M."/>
            <person name="Ding Y."/>
            <person name="Kjelleberg S."/>
            <person name="Givskov M."/>
            <person name="Lin R.T."/>
            <person name="Yang L."/>
        </authorList>
    </citation>
    <scope>NUCLEOTIDE SEQUENCE [LARGE SCALE GENOMIC DNA]</scope>
    <source>
        <strain evidence="5">NUHP1</strain>
    </source>
</reference>
<evidence type="ECO:0000259" key="4">
    <source>
        <dbReference type="Pfam" id="PF00294"/>
    </source>
</evidence>
<protein>
    <submittedName>
        <fullName evidence="5">2-dehydro-3-deoxygluconate kinase</fullName>
    </submittedName>
</protein>
<accession>A0A077E8T6</accession>
<dbReference type="Gene3D" id="3.40.1190.20">
    <property type="match status" value="1"/>
</dbReference>
<proteinExistence type="inferred from homology"/>
<keyword evidence="2" id="KW-0808">Transferase</keyword>